<dbReference type="CDD" id="cd00408">
    <property type="entry name" value="DHDPS-like"/>
    <property type="match status" value="1"/>
</dbReference>
<dbReference type="PRINTS" id="PR00146">
    <property type="entry name" value="DHPICSNTHASE"/>
</dbReference>
<evidence type="ECO:0000313" key="4">
    <source>
        <dbReference type="EMBL" id="MFD2141527.1"/>
    </source>
</evidence>
<dbReference type="InterPro" id="IPR013785">
    <property type="entry name" value="Aldolase_TIM"/>
</dbReference>
<evidence type="ECO:0000256" key="3">
    <source>
        <dbReference type="PIRNR" id="PIRNR001365"/>
    </source>
</evidence>
<dbReference type="InterPro" id="IPR002220">
    <property type="entry name" value="DapA-like"/>
</dbReference>
<dbReference type="SMART" id="SM01130">
    <property type="entry name" value="DHDPS"/>
    <property type="match status" value="1"/>
</dbReference>
<sequence length="304" mass="32790">MSRIFQPSEIAGILPPLLTPLSDDETIDVSSLRELSRFMLRQGVQGLVVGGSSGEGFNLSVDELRTMTGVVGEELGESGPLIAGVIANSTRDAIERARAIADLGVSALQLTPVHYIYKTDEEAMIRHFREVYDAVGIPIIVYNVIPWNYLTPRLLLRMMREEPGVIGVKQSAGDLKLLADLLLDAGPRDRIFAAIDALLYPSMALGAHGVISMLAAAAPRQCLELWEAVQRGDHATALALHRKMLRLWNAIFADNRIATSKFALSLQGAPLGISRRPTPAVTPQQQAAIRSAVADLTAPVADVA</sequence>
<comment type="similarity">
    <text evidence="1 3">Belongs to the DapA family.</text>
</comment>
<accession>A0ABW4YZ61</accession>
<keyword evidence="5" id="KW-1185">Reference proteome</keyword>
<gene>
    <name evidence="4" type="ORF">ACFSNC_14040</name>
</gene>
<dbReference type="RefSeq" id="WP_213352779.1">
    <property type="nucleotide sequence ID" value="NZ_JAHBGB010000027.1"/>
</dbReference>
<comment type="caution">
    <text evidence="4">The sequence shown here is derived from an EMBL/GenBank/DDBJ whole genome shotgun (WGS) entry which is preliminary data.</text>
</comment>
<evidence type="ECO:0000256" key="2">
    <source>
        <dbReference type="ARBA" id="ARBA00023239"/>
    </source>
</evidence>
<proteinExistence type="inferred from homology"/>
<dbReference type="Gene3D" id="3.20.20.70">
    <property type="entry name" value="Aldolase class I"/>
    <property type="match status" value="1"/>
</dbReference>
<protein>
    <submittedName>
        <fullName evidence="4">Dihydrodipicolinate synthase family protein</fullName>
    </submittedName>
</protein>
<organism evidence="4 5">
    <name type="scientific">Ancylobacter oerskovii</name>
    <dbReference type="NCBI Taxonomy" id="459519"/>
    <lineage>
        <taxon>Bacteria</taxon>
        <taxon>Pseudomonadati</taxon>
        <taxon>Pseudomonadota</taxon>
        <taxon>Alphaproteobacteria</taxon>
        <taxon>Hyphomicrobiales</taxon>
        <taxon>Xanthobacteraceae</taxon>
        <taxon>Ancylobacter</taxon>
    </lineage>
</organism>
<dbReference type="SUPFAM" id="SSF51569">
    <property type="entry name" value="Aldolase"/>
    <property type="match status" value="1"/>
</dbReference>
<name>A0ABW4YZ61_9HYPH</name>
<dbReference type="PIRSF" id="PIRSF001365">
    <property type="entry name" value="DHDPS"/>
    <property type="match status" value="1"/>
</dbReference>
<dbReference type="Pfam" id="PF00701">
    <property type="entry name" value="DHDPS"/>
    <property type="match status" value="1"/>
</dbReference>
<keyword evidence="2 3" id="KW-0456">Lyase</keyword>
<dbReference type="EMBL" id="JBHUHD010000001">
    <property type="protein sequence ID" value="MFD2141527.1"/>
    <property type="molecule type" value="Genomic_DNA"/>
</dbReference>
<dbReference type="PANTHER" id="PTHR12128:SF66">
    <property type="entry name" value="4-HYDROXY-2-OXOGLUTARATE ALDOLASE, MITOCHONDRIAL"/>
    <property type="match status" value="1"/>
</dbReference>
<dbReference type="PANTHER" id="PTHR12128">
    <property type="entry name" value="DIHYDRODIPICOLINATE SYNTHASE"/>
    <property type="match status" value="1"/>
</dbReference>
<reference evidence="5" key="1">
    <citation type="journal article" date="2019" name="Int. J. Syst. Evol. Microbiol.">
        <title>The Global Catalogue of Microorganisms (GCM) 10K type strain sequencing project: providing services to taxonomists for standard genome sequencing and annotation.</title>
        <authorList>
            <consortium name="The Broad Institute Genomics Platform"/>
            <consortium name="The Broad Institute Genome Sequencing Center for Infectious Disease"/>
            <person name="Wu L."/>
            <person name="Ma J."/>
        </authorList>
    </citation>
    <scope>NUCLEOTIDE SEQUENCE [LARGE SCALE GENOMIC DNA]</scope>
    <source>
        <strain evidence="5">CCM 7435</strain>
    </source>
</reference>
<dbReference type="Proteomes" id="UP001597299">
    <property type="component" value="Unassembled WGS sequence"/>
</dbReference>
<evidence type="ECO:0000256" key="1">
    <source>
        <dbReference type="ARBA" id="ARBA00007592"/>
    </source>
</evidence>
<evidence type="ECO:0000313" key="5">
    <source>
        <dbReference type="Proteomes" id="UP001597299"/>
    </source>
</evidence>